<evidence type="ECO:0000313" key="3">
    <source>
        <dbReference type="EMBL" id="KAG9235336.1"/>
    </source>
</evidence>
<proteinExistence type="predicted"/>
<dbReference type="InterPro" id="IPR050560">
    <property type="entry name" value="MYB_TF"/>
</dbReference>
<dbReference type="InterPro" id="IPR009057">
    <property type="entry name" value="Homeodomain-like_sf"/>
</dbReference>
<feature type="compositionally biased region" description="Polar residues" evidence="1">
    <location>
        <begin position="300"/>
        <end position="318"/>
    </location>
</feature>
<dbReference type="GO" id="GO:0000981">
    <property type="term" value="F:DNA-binding transcription factor activity, RNA polymerase II-specific"/>
    <property type="evidence" value="ECO:0007669"/>
    <property type="project" value="TreeGrafter"/>
</dbReference>
<protein>
    <recommendedName>
        <fullName evidence="2">Myb-like domain-containing protein</fullName>
    </recommendedName>
</protein>
<feature type="region of interest" description="Disordered" evidence="1">
    <location>
        <begin position="300"/>
        <end position="340"/>
    </location>
</feature>
<dbReference type="OrthoDB" id="2143914at2759"/>
<dbReference type="EMBL" id="MU251435">
    <property type="protein sequence ID" value="KAG9235336.1"/>
    <property type="molecule type" value="Genomic_DNA"/>
</dbReference>
<sequence length="380" mass="43013">MPRNPRRWTPQEDRILLEECRHLFSEGKKTGTSISRSNVSNAIANRNNKDCRKCWSKLIGLKKDMWAVSEDERLLERVQKYGSQWVLVTKTVETRNSDYPWLDHNEWTSEKDAQLMAAVKCHGTNWKDIKILEFPMRLTTNLKNRHIALLRQSSKMPSVYPNEGEAPEPSMEWLSIEQEMSENFNYGSDEGEYLGSDYNESPFTSTSASSFQNSHTFERSPSVSLTASTIPTSARSGIDHFPQDWELPSRLDPVETASTYYTPIESSFELKFSHKTDIQSTLWKNISDCEPCIPELSAFTMSSPPSQQTNCNTSQTSDGMRFGEASHQESNKLPQSVASDVSSNVPQMVLTVDNPDPQTMTSILEVLTKAKSKATITINS</sequence>
<feature type="domain" description="Myb-like" evidence="2">
    <location>
        <begin position="99"/>
        <end position="150"/>
    </location>
</feature>
<comment type="caution">
    <text evidence="3">The sequence shown here is derived from an EMBL/GenBank/DDBJ whole genome shotgun (WGS) entry which is preliminary data.</text>
</comment>
<dbReference type="Proteomes" id="UP000824998">
    <property type="component" value="Unassembled WGS sequence"/>
</dbReference>
<evidence type="ECO:0000259" key="2">
    <source>
        <dbReference type="PROSITE" id="PS50090"/>
    </source>
</evidence>
<dbReference type="AlphaFoldDB" id="A0A9P8C7R6"/>
<keyword evidence="4" id="KW-1185">Reference proteome</keyword>
<reference evidence="3" key="1">
    <citation type="journal article" date="2021" name="IMA Fungus">
        <title>Genomic characterization of three marine fungi, including Emericellopsis atlantica sp. nov. with signatures of a generalist lifestyle and marine biomass degradation.</title>
        <authorList>
            <person name="Hagestad O.C."/>
            <person name="Hou L."/>
            <person name="Andersen J.H."/>
            <person name="Hansen E.H."/>
            <person name="Altermark B."/>
            <person name="Li C."/>
            <person name="Kuhnert E."/>
            <person name="Cox R.J."/>
            <person name="Crous P.W."/>
            <person name="Spatafora J.W."/>
            <person name="Lail K."/>
            <person name="Amirebrahimi M."/>
            <person name="Lipzen A."/>
            <person name="Pangilinan J."/>
            <person name="Andreopoulos W."/>
            <person name="Hayes R.D."/>
            <person name="Ng V."/>
            <person name="Grigoriev I.V."/>
            <person name="Jackson S.A."/>
            <person name="Sutton T.D.S."/>
            <person name="Dobson A.D.W."/>
            <person name="Rama T."/>
        </authorList>
    </citation>
    <scope>NUCLEOTIDE SEQUENCE</scope>
    <source>
        <strain evidence="3">TRa018bII</strain>
    </source>
</reference>
<dbReference type="PROSITE" id="PS50090">
    <property type="entry name" value="MYB_LIKE"/>
    <property type="match status" value="2"/>
</dbReference>
<gene>
    <name evidence="3" type="ORF">BJ875DRAFT_440459</name>
</gene>
<name>A0A9P8C7R6_9HELO</name>
<evidence type="ECO:0000256" key="1">
    <source>
        <dbReference type="SAM" id="MobiDB-lite"/>
    </source>
</evidence>
<dbReference type="Gene3D" id="1.10.10.60">
    <property type="entry name" value="Homeodomain-like"/>
    <property type="match status" value="3"/>
</dbReference>
<organism evidence="3 4">
    <name type="scientific">Amylocarpus encephaloides</name>
    <dbReference type="NCBI Taxonomy" id="45428"/>
    <lineage>
        <taxon>Eukaryota</taxon>
        <taxon>Fungi</taxon>
        <taxon>Dikarya</taxon>
        <taxon>Ascomycota</taxon>
        <taxon>Pezizomycotina</taxon>
        <taxon>Leotiomycetes</taxon>
        <taxon>Helotiales</taxon>
        <taxon>Helotiales incertae sedis</taxon>
        <taxon>Amylocarpus</taxon>
    </lineage>
</organism>
<dbReference type="GO" id="GO:0005634">
    <property type="term" value="C:nucleus"/>
    <property type="evidence" value="ECO:0007669"/>
    <property type="project" value="TreeGrafter"/>
</dbReference>
<dbReference type="PANTHER" id="PTHR45614:SF51">
    <property type="entry name" value="MYB-LIKE DNA-BINDING PROTEIN BAS1"/>
    <property type="match status" value="1"/>
</dbReference>
<dbReference type="GO" id="GO:0000978">
    <property type="term" value="F:RNA polymerase II cis-regulatory region sequence-specific DNA binding"/>
    <property type="evidence" value="ECO:0007669"/>
    <property type="project" value="TreeGrafter"/>
</dbReference>
<dbReference type="InterPro" id="IPR001005">
    <property type="entry name" value="SANT/Myb"/>
</dbReference>
<accession>A0A9P8C7R6</accession>
<feature type="compositionally biased region" description="Polar residues" evidence="1">
    <location>
        <begin position="331"/>
        <end position="340"/>
    </location>
</feature>
<dbReference type="SUPFAM" id="SSF46689">
    <property type="entry name" value="Homeodomain-like"/>
    <property type="match status" value="2"/>
</dbReference>
<evidence type="ECO:0000313" key="4">
    <source>
        <dbReference type="Proteomes" id="UP000824998"/>
    </source>
</evidence>
<dbReference type="PANTHER" id="PTHR45614">
    <property type="entry name" value="MYB PROTEIN-RELATED"/>
    <property type="match status" value="1"/>
</dbReference>
<feature type="domain" description="Myb-like" evidence="2">
    <location>
        <begin position="1"/>
        <end position="59"/>
    </location>
</feature>